<sequence length="151" mass="16284">MNNLNALYTEQIFLHDKHPHHAGLREPFAAQVDHVNPVCGDAITLRVHLGERDGEQIIEDISYEAEGCAMSRASASMLADNLIGMTLAEARGIVEHMEHVMTSRGSEAGDPDKIGDAVALAGAAKFPARVKCVLMSWKALRAALLEAGIEL</sequence>
<reference evidence="2 3" key="1">
    <citation type="submission" date="2022-04" db="EMBL/GenBank/DDBJ databases">
        <title>Human microbiome associated bacterial genomes.</title>
        <authorList>
            <person name="Sandstrom S."/>
            <person name="Salamzade R."/>
            <person name="Kalan L.R."/>
        </authorList>
    </citation>
    <scope>NUCLEOTIDE SEQUENCE [LARGE SCALE GENOMIC DNA]</scope>
    <source>
        <strain evidence="3">p3-SID1799</strain>
    </source>
</reference>
<dbReference type="NCBIfam" id="TIGR01994">
    <property type="entry name" value="SUF_scaf_2"/>
    <property type="match status" value="1"/>
</dbReference>
<dbReference type="PANTHER" id="PTHR10093">
    <property type="entry name" value="IRON-SULFUR CLUSTER ASSEMBLY ENZYME NIFU HOMOLOG"/>
    <property type="match status" value="1"/>
</dbReference>
<dbReference type="RefSeq" id="WP_260104412.1">
    <property type="nucleotide sequence ID" value="NZ_JALXSQ010000028.1"/>
</dbReference>
<dbReference type="CDD" id="cd06664">
    <property type="entry name" value="IscU_like"/>
    <property type="match status" value="1"/>
</dbReference>
<evidence type="ECO:0000313" key="2">
    <source>
        <dbReference type="EMBL" id="MCT2043160.1"/>
    </source>
</evidence>
<name>A0ABT2HXW9_9MICO</name>
<dbReference type="Pfam" id="PF01592">
    <property type="entry name" value="NifU_N"/>
    <property type="match status" value="1"/>
</dbReference>
<organism evidence="2 3">
    <name type="scientific">Pseudoclavibacter albus</name>
    <dbReference type="NCBI Taxonomy" id="272241"/>
    <lineage>
        <taxon>Bacteria</taxon>
        <taxon>Bacillati</taxon>
        <taxon>Actinomycetota</taxon>
        <taxon>Actinomycetes</taxon>
        <taxon>Micrococcales</taxon>
        <taxon>Microbacteriaceae</taxon>
        <taxon>Pseudoclavibacter</taxon>
    </lineage>
</organism>
<accession>A0ABT2HXW9</accession>
<dbReference type="EMBL" id="JALXSQ010000028">
    <property type="protein sequence ID" value="MCT2043160.1"/>
    <property type="molecule type" value="Genomic_DNA"/>
</dbReference>
<proteinExistence type="predicted"/>
<evidence type="ECO:0000313" key="3">
    <source>
        <dbReference type="Proteomes" id="UP001525379"/>
    </source>
</evidence>
<dbReference type="InterPro" id="IPR002871">
    <property type="entry name" value="NIF_FeS_clus_asmbl_NifU_N"/>
</dbReference>
<comment type="caution">
    <text evidence="2">The sequence shown here is derived from an EMBL/GenBank/DDBJ whole genome shotgun (WGS) entry which is preliminary data.</text>
</comment>
<dbReference type="Gene3D" id="3.90.1010.10">
    <property type="match status" value="1"/>
</dbReference>
<keyword evidence="3" id="KW-1185">Reference proteome</keyword>
<gene>
    <name evidence="2" type="ORF">M3D15_07430</name>
</gene>
<dbReference type="SUPFAM" id="SSF82649">
    <property type="entry name" value="SufE/NifU"/>
    <property type="match status" value="1"/>
</dbReference>
<protein>
    <submittedName>
        <fullName evidence="2">SUF system NifU family Fe-S cluster assembly protein</fullName>
    </submittedName>
</protein>
<dbReference type="Proteomes" id="UP001525379">
    <property type="component" value="Unassembled WGS sequence"/>
</dbReference>
<feature type="domain" description="NIF system FeS cluster assembly NifU N-terminal" evidence="1">
    <location>
        <begin position="8"/>
        <end position="132"/>
    </location>
</feature>
<evidence type="ECO:0000259" key="1">
    <source>
        <dbReference type="Pfam" id="PF01592"/>
    </source>
</evidence>